<keyword evidence="3" id="KW-1185">Reference proteome</keyword>
<evidence type="ECO:0000256" key="1">
    <source>
        <dbReference type="SAM" id="MobiDB-lite"/>
    </source>
</evidence>
<evidence type="ECO:0000313" key="3">
    <source>
        <dbReference type="Proteomes" id="UP000585836"/>
    </source>
</evidence>
<evidence type="ECO:0000313" key="2">
    <source>
        <dbReference type="EMBL" id="MBB5926640.1"/>
    </source>
</evidence>
<organism evidence="2 3">
    <name type="scientific">Streptomyces echinatus</name>
    <dbReference type="NCBI Taxonomy" id="67293"/>
    <lineage>
        <taxon>Bacteria</taxon>
        <taxon>Bacillati</taxon>
        <taxon>Actinomycetota</taxon>
        <taxon>Actinomycetes</taxon>
        <taxon>Kitasatosporales</taxon>
        <taxon>Streptomycetaceae</taxon>
        <taxon>Streptomyces</taxon>
    </lineage>
</organism>
<sequence length="37" mass="3934">MRNDGAYAASPTSATLPLDQRGRVPSTVEIQSSTLRS</sequence>
<reference evidence="2 3" key="1">
    <citation type="submission" date="2020-08" db="EMBL/GenBank/DDBJ databases">
        <title>Genomic Encyclopedia of Type Strains, Phase III (KMG-III): the genomes of soil and plant-associated and newly described type strains.</title>
        <authorList>
            <person name="Whitman W."/>
        </authorList>
    </citation>
    <scope>NUCLEOTIDE SEQUENCE [LARGE SCALE GENOMIC DNA]</scope>
    <source>
        <strain evidence="2 3">CECT 3313</strain>
    </source>
</reference>
<feature type="compositionally biased region" description="Polar residues" evidence="1">
    <location>
        <begin position="28"/>
        <end position="37"/>
    </location>
</feature>
<comment type="caution">
    <text evidence="2">The sequence shown here is derived from an EMBL/GenBank/DDBJ whole genome shotgun (WGS) entry which is preliminary data.</text>
</comment>
<feature type="region of interest" description="Disordered" evidence="1">
    <location>
        <begin position="1"/>
        <end position="37"/>
    </location>
</feature>
<accession>A0A7W9UPR6</accession>
<dbReference type="Proteomes" id="UP000585836">
    <property type="component" value="Unassembled WGS sequence"/>
</dbReference>
<dbReference type="EMBL" id="JACHJK010000003">
    <property type="protein sequence ID" value="MBB5926640.1"/>
    <property type="molecule type" value="Genomic_DNA"/>
</dbReference>
<dbReference type="AlphaFoldDB" id="A0A7W9UPR6"/>
<gene>
    <name evidence="2" type="ORF">FHS34_002096</name>
</gene>
<protein>
    <submittedName>
        <fullName evidence="2">Uncharacterized protein</fullName>
    </submittedName>
</protein>
<name>A0A7W9UPR6_9ACTN</name>
<proteinExistence type="predicted"/>